<feature type="domain" description="Fatty acid hydroxylase" evidence="6">
    <location>
        <begin position="89"/>
        <end position="223"/>
    </location>
</feature>
<evidence type="ECO:0000256" key="4">
    <source>
        <dbReference type="ARBA" id="ARBA00023136"/>
    </source>
</evidence>
<evidence type="ECO:0000313" key="7">
    <source>
        <dbReference type="EMBL" id="GAA4800183.1"/>
    </source>
</evidence>
<evidence type="ECO:0000256" key="1">
    <source>
        <dbReference type="ARBA" id="ARBA00004370"/>
    </source>
</evidence>
<evidence type="ECO:0000313" key="8">
    <source>
        <dbReference type="Proteomes" id="UP001501411"/>
    </source>
</evidence>
<comment type="subcellular location">
    <subcellularLocation>
        <location evidence="1">Membrane</location>
    </subcellularLocation>
</comment>
<feature type="transmembrane region" description="Helical" evidence="5">
    <location>
        <begin position="12"/>
        <end position="32"/>
    </location>
</feature>
<evidence type="ECO:0000256" key="5">
    <source>
        <dbReference type="SAM" id="Phobius"/>
    </source>
</evidence>
<keyword evidence="2 5" id="KW-0812">Transmembrane</keyword>
<reference evidence="8" key="1">
    <citation type="journal article" date="2019" name="Int. J. Syst. Evol. Microbiol.">
        <title>The Global Catalogue of Microorganisms (GCM) 10K type strain sequencing project: providing services to taxonomists for standard genome sequencing and annotation.</title>
        <authorList>
            <consortium name="The Broad Institute Genomics Platform"/>
            <consortium name="The Broad Institute Genome Sequencing Center for Infectious Disease"/>
            <person name="Wu L."/>
            <person name="Ma J."/>
        </authorList>
    </citation>
    <scope>NUCLEOTIDE SEQUENCE [LARGE SCALE GENOMIC DNA]</scope>
    <source>
        <strain evidence="8">JCM 18200</strain>
    </source>
</reference>
<evidence type="ECO:0000259" key="6">
    <source>
        <dbReference type="Pfam" id="PF04116"/>
    </source>
</evidence>
<evidence type="ECO:0000256" key="2">
    <source>
        <dbReference type="ARBA" id="ARBA00022692"/>
    </source>
</evidence>
<dbReference type="InterPro" id="IPR006694">
    <property type="entry name" value="Fatty_acid_hydroxylase"/>
</dbReference>
<dbReference type="Pfam" id="PF04116">
    <property type="entry name" value="FA_hydroxylase"/>
    <property type="match status" value="1"/>
</dbReference>
<protein>
    <recommendedName>
        <fullName evidence="6">Fatty acid hydroxylase domain-containing protein</fullName>
    </recommendedName>
</protein>
<dbReference type="EMBL" id="BAABIQ010000041">
    <property type="protein sequence ID" value="GAA4800183.1"/>
    <property type="molecule type" value="Genomic_DNA"/>
</dbReference>
<organism evidence="7 8">
    <name type="scientific">Olivibacter ginsenosidimutans</name>
    <dbReference type="NCBI Taxonomy" id="1176537"/>
    <lineage>
        <taxon>Bacteria</taxon>
        <taxon>Pseudomonadati</taxon>
        <taxon>Bacteroidota</taxon>
        <taxon>Sphingobacteriia</taxon>
        <taxon>Sphingobacteriales</taxon>
        <taxon>Sphingobacteriaceae</taxon>
        <taxon>Olivibacter</taxon>
    </lineage>
</organism>
<comment type="caution">
    <text evidence="7">The sequence shown here is derived from an EMBL/GenBank/DDBJ whole genome shotgun (WGS) entry which is preliminary data.</text>
</comment>
<feature type="transmembrane region" description="Helical" evidence="5">
    <location>
        <begin position="48"/>
        <end position="69"/>
    </location>
</feature>
<keyword evidence="3 5" id="KW-1133">Transmembrane helix</keyword>
<dbReference type="PANTHER" id="PTHR11863">
    <property type="entry name" value="STEROL DESATURASE"/>
    <property type="match status" value="1"/>
</dbReference>
<evidence type="ECO:0000256" key="3">
    <source>
        <dbReference type="ARBA" id="ARBA00022989"/>
    </source>
</evidence>
<keyword evidence="8" id="KW-1185">Reference proteome</keyword>
<accession>A0ABP9BX36</accession>
<dbReference type="InterPro" id="IPR050307">
    <property type="entry name" value="Sterol_Desaturase_Related"/>
</dbReference>
<feature type="transmembrane region" description="Helical" evidence="5">
    <location>
        <begin position="81"/>
        <end position="106"/>
    </location>
</feature>
<feature type="transmembrane region" description="Helical" evidence="5">
    <location>
        <begin position="154"/>
        <end position="177"/>
    </location>
</feature>
<sequence>MLAHCSNAQLVLLFFVQNLILFILALAFGTYLRRKYHQPREKIAVKDWLVASGTVLINAVITDVGFLLWKSHWISIDFSLSWLTVVHVIILFLAMDLLMYIFHYLLHHSALHQYIHAMHHEAVEPLPIDLFVLHPLETIAFGGLWLALLLTATFNVWAIILYLLLNVVFGIVGHLGFEPLRENTAKFHIDRFIGTSSFHHKHHQDMKVNFGFYTNIWDRIFGTYRDK</sequence>
<feature type="transmembrane region" description="Helical" evidence="5">
    <location>
        <begin position="126"/>
        <end position="148"/>
    </location>
</feature>
<proteinExistence type="predicted"/>
<keyword evidence="4 5" id="KW-0472">Membrane</keyword>
<gene>
    <name evidence="7" type="ORF">GCM10023231_31190</name>
</gene>
<dbReference type="Proteomes" id="UP001501411">
    <property type="component" value="Unassembled WGS sequence"/>
</dbReference>
<name>A0ABP9BX36_9SPHI</name>